<proteinExistence type="predicted"/>
<organism evidence="1 2">
    <name type="scientific">Actinoplanes siamensis</name>
    <dbReference type="NCBI Taxonomy" id="1223317"/>
    <lineage>
        <taxon>Bacteria</taxon>
        <taxon>Bacillati</taxon>
        <taxon>Actinomycetota</taxon>
        <taxon>Actinomycetes</taxon>
        <taxon>Micromonosporales</taxon>
        <taxon>Micromonosporaceae</taxon>
        <taxon>Actinoplanes</taxon>
    </lineage>
</organism>
<sequence>MTVRRMPLPEILATYRPPAGGDTWERAIPDLLADPDDARVVELLRAELAAYGDFREPIVVEPAERDILDGLHRIVAAVLTEHAALDVADTYEDLPERRRIRVVLAVPGLTSAAVDRLATVLRSFPLAGDWTTCDLLLPGDGQVTGWWTCPAGLDERLGAELASRATEAGLRLSLLAISDVDAG</sequence>
<comment type="caution">
    <text evidence="1">The sequence shown here is derived from an EMBL/GenBank/DDBJ whole genome shotgun (WGS) entry which is preliminary data.</text>
</comment>
<name>A0A919N5S2_9ACTN</name>
<dbReference type="Proteomes" id="UP000629619">
    <property type="component" value="Unassembled WGS sequence"/>
</dbReference>
<dbReference type="EMBL" id="BOMW01000021">
    <property type="protein sequence ID" value="GIF04893.1"/>
    <property type="molecule type" value="Genomic_DNA"/>
</dbReference>
<keyword evidence="2" id="KW-1185">Reference proteome</keyword>
<evidence type="ECO:0000313" key="2">
    <source>
        <dbReference type="Proteomes" id="UP000629619"/>
    </source>
</evidence>
<protein>
    <submittedName>
        <fullName evidence="1">Uncharacterized protein</fullName>
    </submittedName>
</protein>
<evidence type="ECO:0000313" key="1">
    <source>
        <dbReference type="EMBL" id="GIF04893.1"/>
    </source>
</evidence>
<dbReference type="AlphaFoldDB" id="A0A919N5S2"/>
<accession>A0A919N5S2</accession>
<reference evidence="1" key="1">
    <citation type="submission" date="2021-01" db="EMBL/GenBank/DDBJ databases">
        <title>Whole genome shotgun sequence of Actinoplanes siamensis NBRC 109076.</title>
        <authorList>
            <person name="Komaki H."/>
            <person name="Tamura T."/>
        </authorList>
    </citation>
    <scope>NUCLEOTIDE SEQUENCE</scope>
    <source>
        <strain evidence="1">NBRC 109076</strain>
    </source>
</reference>
<gene>
    <name evidence="1" type="ORF">Asi03nite_24310</name>
</gene>